<sequence>MDNVCARSCAGGFGHFGRSTTRAARYAQQRPACRRGEGGRARPVRVLDATETAAVARIDTPIFTDYLQLAKFGDRWLIVNALWVPRPALAAADGEMKGGLQ</sequence>
<dbReference type="SUPFAM" id="SSF54427">
    <property type="entry name" value="NTF2-like"/>
    <property type="match status" value="1"/>
</dbReference>
<dbReference type="EMBL" id="QYUM01000002">
    <property type="protein sequence ID" value="RJF94256.1"/>
    <property type="molecule type" value="Genomic_DNA"/>
</dbReference>
<dbReference type="Proteomes" id="UP000286100">
    <property type="component" value="Unassembled WGS sequence"/>
</dbReference>
<accession>A0A418WSV6</accession>
<evidence type="ECO:0000313" key="1">
    <source>
        <dbReference type="EMBL" id="RJF94256.1"/>
    </source>
</evidence>
<dbReference type="OrthoDB" id="6023481at2"/>
<reference evidence="1 2" key="1">
    <citation type="submission" date="2018-09" db="EMBL/GenBank/DDBJ databases">
        <authorList>
            <person name="Zhu H."/>
        </authorList>
    </citation>
    <scope>NUCLEOTIDE SEQUENCE [LARGE SCALE GENOMIC DNA]</scope>
    <source>
        <strain evidence="1 2">K2R01-6</strain>
    </source>
</reference>
<dbReference type="InterPro" id="IPR039437">
    <property type="entry name" value="FrzH/put_lumazine-bd"/>
</dbReference>
<gene>
    <name evidence="1" type="ORF">D3876_04965</name>
</gene>
<name>A0A418WSV6_9SPHN</name>
<organism evidence="1 2">
    <name type="scientific">Sphingomonas cavernae</name>
    <dbReference type="NCBI Taxonomy" id="2320861"/>
    <lineage>
        <taxon>Bacteria</taxon>
        <taxon>Pseudomonadati</taxon>
        <taxon>Pseudomonadota</taxon>
        <taxon>Alphaproteobacteria</taxon>
        <taxon>Sphingomonadales</taxon>
        <taxon>Sphingomonadaceae</taxon>
        <taxon>Sphingomonas</taxon>
    </lineage>
</organism>
<dbReference type="Gene3D" id="3.10.450.50">
    <property type="match status" value="1"/>
</dbReference>
<evidence type="ECO:0008006" key="3">
    <source>
        <dbReference type="Google" id="ProtNLM"/>
    </source>
</evidence>
<proteinExistence type="predicted"/>
<dbReference type="InterPro" id="IPR032710">
    <property type="entry name" value="NTF2-like_dom_sf"/>
</dbReference>
<dbReference type="RefSeq" id="WP_119761058.1">
    <property type="nucleotide sequence ID" value="NZ_QYUM01000002.1"/>
</dbReference>
<protein>
    <recommendedName>
        <fullName evidence="3">Nuclear transport factor 2 family protein</fullName>
    </recommendedName>
</protein>
<dbReference type="AlphaFoldDB" id="A0A418WSV6"/>
<evidence type="ECO:0000313" key="2">
    <source>
        <dbReference type="Proteomes" id="UP000286100"/>
    </source>
</evidence>
<comment type="caution">
    <text evidence="1">The sequence shown here is derived from an EMBL/GenBank/DDBJ whole genome shotgun (WGS) entry which is preliminary data.</text>
</comment>
<keyword evidence="2" id="KW-1185">Reference proteome</keyword>
<dbReference type="Pfam" id="PF12893">
    <property type="entry name" value="Lumazine_bd_2"/>
    <property type="match status" value="1"/>
</dbReference>